<feature type="region of interest" description="Disordered" evidence="1">
    <location>
        <begin position="1"/>
        <end position="22"/>
    </location>
</feature>
<sequence>MTDGKSLPPPRSSNAISSSSHLAPLPPYSEDIERGAIIVLCIPQIPLNSLQIPARLALININQRQCHHLGDHQGICALDNRVDFSGVHGLNVRWSLQGCAANGSHYRRIEVHMGNHQPPWNNWWEMCSTTPADYGGNHFNLLDSHNWSFFGGVTGVWFIKDDSC</sequence>
<dbReference type="EMBL" id="KZ293695">
    <property type="protein sequence ID" value="PBK84929.1"/>
    <property type="molecule type" value="Genomic_DNA"/>
</dbReference>
<evidence type="ECO:0000313" key="2">
    <source>
        <dbReference type="EMBL" id="PBK84929.1"/>
    </source>
</evidence>
<name>A0A2H3CPD0_ARMGA</name>
<organism evidence="2 3">
    <name type="scientific">Armillaria gallica</name>
    <name type="common">Bulbous honey fungus</name>
    <name type="synonym">Armillaria bulbosa</name>
    <dbReference type="NCBI Taxonomy" id="47427"/>
    <lineage>
        <taxon>Eukaryota</taxon>
        <taxon>Fungi</taxon>
        <taxon>Dikarya</taxon>
        <taxon>Basidiomycota</taxon>
        <taxon>Agaricomycotina</taxon>
        <taxon>Agaricomycetes</taxon>
        <taxon>Agaricomycetidae</taxon>
        <taxon>Agaricales</taxon>
        <taxon>Marasmiineae</taxon>
        <taxon>Physalacriaceae</taxon>
        <taxon>Armillaria</taxon>
    </lineage>
</organism>
<dbReference type="OrthoDB" id="3153758at2759"/>
<keyword evidence="3" id="KW-1185">Reference proteome</keyword>
<reference evidence="3" key="1">
    <citation type="journal article" date="2017" name="Nat. Ecol. Evol.">
        <title>Genome expansion and lineage-specific genetic innovations in the forest pathogenic fungi Armillaria.</title>
        <authorList>
            <person name="Sipos G."/>
            <person name="Prasanna A.N."/>
            <person name="Walter M.C."/>
            <person name="O'Connor E."/>
            <person name="Balint B."/>
            <person name="Krizsan K."/>
            <person name="Kiss B."/>
            <person name="Hess J."/>
            <person name="Varga T."/>
            <person name="Slot J."/>
            <person name="Riley R."/>
            <person name="Boka B."/>
            <person name="Rigling D."/>
            <person name="Barry K."/>
            <person name="Lee J."/>
            <person name="Mihaltcheva S."/>
            <person name="LaButti K."/>
            <person name="Lipzen A."/>
            <person name="Waldron R."/>
            <person name="Moloney N.M."/>
            <person name="Sperisen C."/>
            <person name="Kredics L."/>
            <person name="Vagvoelgyi C."/>
            <person name="Patrignani A."/>
            <person name="Fitzpatrick D."/>
            <person name="Nagy I."/>
            <person name="Doyle S."/>
            <person name="Anderson J.B."/>
            <person name="Grigoriev I.V."/>
            <person name="Gueldener U."/>
            <person name="Muensterkoetter M."/>
            <person name="Nagy L.G."/>
        </authorList>
    </citation>
    <scope>NUCLEOTIDE SEQUENCE [LARGE SCALE GENOMIC DNA]</scope>
    <source>
        <strain evidence="3">Ar21-2</strain>
    </source>
</reference>
<dbReference type="InParanoid" id="A0A2H3CPD0"/>
<evidence type="ECO:0000256" key="1">
    <source>
        <dbReference type="SAM" id="MobiDB-lite"/>
    </source>
</evidence>
<dbReference type="AlphaFoldDB" id="A0A2H3CPD0"/>
<evidence type="ECO:0000313" key="3">
    <source>
        <dbReference type="Proteomes" id="UP000217790"/>
    </source>
</evidence>
<dbReference type="STRING" id="47427.A0A2H3CPD0"/>
<gene>
    <name evidence="2" type="ORF">ARMGADRAFT_1088079</name>
</gene>
<proteinExistence type="predicted"/>
<accession>A0A2H3CPD0</accession>
<dbReference type="Proteomes" id="UP000217790">
    <property type="component" value="Unassembled WGS sequence"/>
</dbReference>
<protein>
    <submittedName>
        <fullName evidence="2">Uncharacterized protein</fullName>
    </submittedName>
</protein>